<evidence type="ECO:0000313" key="7">
    <source>
        <dbReference type="EMBL" id="ACX52443.1"/>
    </source>
</evidence>
<dbReference type="Gene3D" id="1.10.150.130">
    <property type="match status" value="1"/>
</dbReference>
<dbReference type="Pfam" id="PF22022">
    <property type="entry name" value="Phage_int_M"/>
    <property type="match status" value="1"/>
</dbReference>
<evidence type="ECO:0000256" key="2">
    <source>
        <dbReference type="ARBA" id="ARBA00023125"/>
    </source>
</evidence>
<accession>C9R814</accession>
<dbReference type="HOGENOM" id="CLU_027562_17_1_9"/>
<evidence type="ECO:0000259" key="5">
    <source>
        <dbReference type="PROSITE" id="PS51898"/>
    </source>
</evidence>
<evidence type="ECO:0000256" key="1">
    <source>
        <dbReference type="ARBA" id="ARBA00008857"/>
    </source>
</evidence>
<dbReference type="InterPro" id="IPR011010">
    <property type="entry name" value="DNA_brk_join_enz"/>
</dbReference>
<dbReference type="SUPFAM" id="SSF56349">
    <property type="entry name" value="DNA breaking-rejoining enzymes"/>
    <property type="match status" value="1"/>
</dbReference>
<keyword evidence="3" id="KW-0233">DNA recombination</keyword>
<keyword evidence="2 4" id="KW-0238">DNA-binding</keyword>
<proteinExistence type="inferred from homology"/>
<dbReference type="eggNOG" id="COG0582">
    <property type="taxonomic scope" value="Bacteria"/>
</dbReference>
<dbReference type="InterPro" id="IPR050090">
    <property type="entry name" value="Tyrosine_recombinase_XerCD"/>
</dbReference>
<evidence type="ECO:0000313" key="8">
    <source>
        <dbReference type="Proteomes" id="UP000002620"/>
    </source>
</evidence>
<reference evidence="7 8" key="1">
    <citation type="submission" date="2009-10" db="EMBL/GenBank/DDBJ databases">
        <title>Complete sequence of chromosome of Ammonifex degensii KC4.</title>
        <authorList>
            <consortium name="US DOE Joint Genome Institute"/>
            <person name="Kerfeld C."/>
            <person name="Goodner B."/>
            <person name="Huber H."/>
            <person name="Stetter K."/>
            <person name="Lucas S."/>
            <person name="Copeland A."/>
            <person name="Lapidus A."/>
            <person name="Glavina del Rio T."/>
            <person name="Dalin E."/>
            <person name="Tice H."/>
            <person name="Bruce D."/>
            <person name="Goodwin L."/>
            <person name="Pitluck S."/>
            <person name="Saunders E."/>
            <person name="Brettin T."/>
            <person name="Detter J.C."/>
            <person name="Han C."/>
            <person name="Larimer F."/>
            <person name="Land M."/>
            <person name="Hauser L."/>
            <person name="Kyrpides N."/>
            <person name="Ovchinnikova G."/>
            <person name="Richardson P."/>
        </authorList>
    </citation>
    <scope>NUCLEOTIDE SEQUENCE [LARGE SCALE GENOMIC DNA]</scope>
    <source>
        <strain evidence="8">DSM 10501 / KC4</strain>
    </source>
</reference>
<dbReference type="PANTHER" id="PTHR30349:SF41">
    <property type="entry name" value="INTEGRASE_RECOMBINASE PROTEIN MJ0367-RELATED"/>
    <property type="match status" value="1"/>
</dbReference>
<dbReference type="InterPro" id="IPR013762">
    <property type="entry name" value="Integrase-like_cat_sf"/>
</dbReference>
<dbReference type="GO" id="GO:0006310">
    <property type="term" value="P:DNA recombination"/>
    <property type="evidence" value="ECO:0007669"/>
    <property type="project" value="UniProtKB-KW"/>
</dbReference>
<evidence type="ECO:0000256" key="4">
    <source>
        <dbReference type="PROSITE-ProRule" id="PRU01248"/>
    </source>
</evidence>
<dbReference type="InterPro" id="IPR010998">
    <property type="entry name" value="Integrase_recombinase_N"/>
</dbReference>
<dbReference type="PANTHER" id="PTHR30349">
    <property type="entry name" value="PHAGE INTEGRASE-RELATED"/>
    <property type="match status" value="1"/>
</dbReference>
<protein>
    <submittedName>
        <fullName evidence="7">Integrase family protein</fullName>
    </submittedName>
</protein>
<name>C9R814_AMMDK</name>
<feature type="domain" description="Core-binding (CB)" evidence="6">
    <location>
        <begin position="64"/>
        <end position="144"/>
    </location>
</feature>
<dbReference type="Proteomes" id="UP000002620">
    <property type="component" value="Chromosome"/>
</dbReference>
<evidence type="ECO:0000259" key="6">
    <source>
        <dbReference type="PROSITE" id="PS51900"/>
    </source>
</evidence>
<dbReference type="EMBL" id="CP001785">
    <property type="protein sequence ID" value="ACX52443.1"/>
    <property type="molecule type" value="Genomic_DNA"/>
</dbReference>
<dbReference type="GO" id="GO:0003677">
    <property type="term" value="F:DNA binding"/>
    <property type="evidence" value="ECO:0007669"/>
    <property type="project" value="UniProtKB-UniRule"/>
</dbReference>
<dbReference type="PROSITE" id="PS51898">
    <property type="entry name" value="TYR_RECOMBINASE"/>
    <property type="match status" value="1"/>
</dbReference>
<evidence type="ECO:0000256" key="3">
    <source>
        <dbReference type="ARBA" id="ARBA00023172"/>
    </source>
</evidence>
<dbReference type="InterPro" id="IPR002104">
    <property type="entry name" value="Integrase_catalytic"/>
</dbReference>
<dbReference type="KEGG" id="adg:Adeg_1336"/>
<dbReference type="OrthoDB" id="9785687at2"/>
<dbReference type="RefSeq" id="WP_015739320.1">
    <property type="nucleotide sequence ID" value="NC_013385.1"/>
</dbReference>
<dbReference type="STRING" id="429009.Adeg_1336"/>
<dbReference type="CDD" id="cd01189">
    <property type="entry name" value="INT_ICEBs1_C_like"/>
    <property type="match status" value="1"/>
</dbReference>
<feature type="domain" description="Tyr recombinase" evidence="5">
    <location>
        <begin position="165"/>
        <end position="365"/>
    </location>
</feature>
<keyword evidence="8" id="KW-1185">Reference proteome</keyword>
<comment type="similarity">
    <text evidence="1">Belongs to the 'phage' integrase family.</text>
</comment>
<dbReference type="GO" id="GO:0015074">
    <property type="term" value="P:DNA integration"/>
    <property type="evidence" value="ECO:0007669"/>
    <property type="project" value="InterPro"/>
</dbReference>
<dbReference type="InterPro" id="IPR044068">
    <property type="entry name" value="CB"/>
</dbReference>
<organism evidence="7 8">
    <name type="scientific">Ammonifex degensii (strain DSM 10501 / KC4)</name>
    <dbReference type="NCBI Taxonomy" id="429009"/>
    <lineage>
        <taxon>Bacteria</taxon>
        <taxon>Bacillati</taxon>
        <taxon>Bacillota</taxon>
        <taxon>Clostridia</taxon>
        <taxon>Thermoanaerobacterales</taxon>
        <taxon>Thermoanaerobacteraceae</taxon>
        <taxon>Ammonifex</taxon>
    </lineage>
</organism>
<sequence length="391" mass="44661">MRGHVRRRGKDSWQVIVYLGKDENGKKLYRSQTVRGTRQDAERALAELLVKAHRGELGRAPRGLTVAGLLNAWVEAHRRSWRPNTLANKRTAARAWGRLIGHLEVERLTPADVELALARLAEEYAPSTAKEVFSSFRQALRWARKRKLLHHDPTEGVPAPRGETQEITPWTGEEAARFLEYLEKARMRKAYKAFFRLALATGMRLGELQALRWQDVDLKRGEVCVRRTYSEAGKCFHEPKTKKARRRIPIDPVTTAWLREWRKEQLEERLRAGEGWADREGLVFTTRKGTVVDRDDLLRALRRACREAGVPGIRFHDLRHTHASLLLRQNVHPKVVQERLGHASVKTTLDLYSHLLPGAQEPAVRAVAELLDRRIDSGLTTATEGPGGKRE</sequence>
<dbReference type="PROSITE" id="PS51900">
    <property type="entry name" value="CB"/>
    <property type="match status" value="1"/>
</dbReference>
<dbReference type="Pfam" id="PF00589">
    <property type="entry name" value="Phage_integrase"/>
    <property type="match status" value="1"/>
</dbReference>
<gene>
    <name evidence="7" type="ordered locus">Adeg_1336</name>
</gene>
<dbReference type="AlphaFoldDB" id="C9R814"/>
<dbReference type="Gene3D" id="1.10.443.10">
    <property type="entry name" value="Intergrase catalytic core"/>
    <property type="match status" value="1"/>
</dbReference>
<dbReference type="InterPro" id="IPR053876">
    <property type="entry name" value="Phage_int_M"/>
</dbReference>